<comment type="caution">
    <text evidence="2">The sequence shown here is derived from an EMBL/GenBank/DDBJ whole genome shotgun (WGS) entry which is preliminary data.</text>
</comment>
<evidence type="ECO:0000259" key="1">
    <source>
        <dbReference type="Pfam" id="PF07944"/>
    </source>
</evidence>
<gene>
    <name evidence="2" type="ORF">S01H1_80052</name>
</gene>
<feature type="domain" description="Non-reducing end beta-L-arabinofuranosidase-like GH127 catalytic" evidence="1">
    <location>
        <begin position="11"/>
        <end position="89"/>
    </location>
</feature>
<sequence>HQWSGGFSPSHTLLAGIMIDYYTSGNRRLLEVARETADWAVRNQETCGIISCRQGTLFREFTGPLWCLLEVYQATWEERYGEVARRSLNWLLRALPAPGRYPRSVYTRGDRGDEAVVEKELDSIGACDEYHLFAIALRLFDSKTLRKHIIAKADWIVWELLPDNFTTAEYARRELSSRTLLWAVDEEFYWFQWSHKTPFYHAMFVCLAYELTGNPVYAAYAQ</sequence>
<proteinExistence type="predicted"/>
<dbReference type="InterPro" id="IPR008928">
    <property type="entry name" value="6-hairpin_glycosidase_sf"/>
</dbReference>
<dbReference type="SUPFAM" id="SSF48208">
    <property type="entry name" value="Six-hairpin glycosidases"/>
    <property type="match status" value="1"/>
</dbReference>
<accession>X0Z8G0</accession>
<dbReference type="InterPro" id="IPR012878">
    <property type="entry name" value="Beta-AFase-like_GH127_cat"/>
</dbReference>
<dbReference type="EMBL" id="BARS01054019">
    <property type="protein sequence ID" value="GAG44816.1"/>
    <property type="molecule type" value="Genomic_DNA"/>
</dbReference>
<feature type="non-terminal residue" evidence="2">
    <location>
        <position position="1"/>
    </location>
</feature>
<evidence type="ECO:0000313" key="2">
    <source>
        <dbReference type="EMBL" id="GAG44816.1"/>
    </source>
</evidence>
<protein>
    <recommendedName>
        <fullName evidence="1">Non-reducing end beta-L-arabinofuranosidase-like GH127 catalytic domain-containing protein</fullName>
    </recommendedName>
</protein>
<dbReference type="Pfam" id="PF07944">
    <property type="entry name" value="Beta-AFase-like_GH127_cat"/>
    <property type="match status" value="1"/>
</dbReference>
<reference evidence="2" key="1">
    <citation type="journal article" date="2014" name="Front. Microbiol.">
        <title>High frequency of phylogenetically diverse reductive dehalogenase-homologous genes in deep subseafloor sedimentary metagenomes.</title>
        <authorList>
            <person name="Kawai M."/>
            <person name="Futagami T."/>
            <person name="Toyoda A."/>
            <person name="Takaki Y."/>
            <person name="Nishi S."/>
            <person name="Hori S."/>
            <person name="Arai W."/>
            <person name="Tsubouchi T."/>
            <person name="Morono Y."/>
            <person name="Uchiyama I."/>
            <person name="Ito T."/>
            <person name="Fujiyama A."/>
            <person name="Inagaki F."/>
            <person name="Takami H."/>
        </authorList>
    </citation>
    <scope>NUCLEOTIDE SEQUENCE</scope>
    <source>
        <strain evidence="2">Expedition CK06-06</strain>
    </source>
</reference>
<dbReference type="AlphaFoldDB" id="X0Z8G0"/>
<name>X0Z8G0_9ZZZZ</name>
<dbReference type="GO" id="GO:0005975">
    <property type="term" value="P:carbohydrate metabolic process"/>
    <property type="evidence" value="ECO:0007669"/>
    <property type="project" value="InterPro"/>
</dbReference>
<feature type="non-terminal residue" evidence="2">
    <location>
        <position position="222"/>
    </location>
</feature>
<organism evidence="2">
    <name type="scientific">marine sediment metagenome</name>
    <dbReference type="NCBI Taxonomy" id="412755"/>
    <lineage>
        <taxon>unclassified sequences</taxon>
        <taxon>metagenomes</taxon>
        <taxon>ecological metagenomes</taxon>
    </lineage>
</organism>